<organism evidence="1 2">
    <name type="scientific">Rhodopirellula maiorica SM1</name>
    <dbReference type="NCBI Taxonomy" id="1265738"/>
    <lineage>
        <taxon>Bacteria</taxon>
        <taxon>Pseudomonadati</taxon>
        <taxon>Planctomycetota</taxon>
        <taxon>Planctomycetia</taxon>
        <taxon>Pirellulales</taxon>
        <taxon>Pirellulaceae</taxon>
        <taxon>Novipirellula</taxon>
    </lineage>
</organism>
<comment type="caution">
    <text evidence="1">The sequence shown here is derived from an EMBL/GenBank/DDBJ whole genome shotgun (WGS) entry which is preliminary data.</text>
</comment>
<dbReference type="AlphaFoldDB" id="M5RLB7"/>
<dbReference type="EMBL" id="ANOG01000987">
    <property type="protein sequence ID" value="EMI16172.1"/>
    <property type="molecule type" value="Genomic_DNA"/>
</dbReference>
<dbReference type="Proteomes" id="UP000011991">
    <property type="component" value="Unassembled WGS sequence"/>
</dbReference>
<gene>
    <name evidence="1" type="ORF">RMSM_06908</name>
</gene>
<reference evidence="1 2" key="1">
    <citation type="journal article" date="2013" name="Mar. Genomics">
        <title>Expression of sulfatases in Rhodopirellula baltica and the diversity of sulfatases in the genus Rhodopirellula.</title>
        <authorList>
            <person name="Wegner C.E."/>
            <person name="Richter-Heitmann T."/>
            <person name="Klindworth A."/>
            <person name="Klockow C."/>
            <person name="Richter M."/>
            <person name="Achstetter T."/>
            <person name="Glockner F.O."/>
            <person name="Harder J."/>
        </authorList>
    </citation>
    <scope>NUCLEOTIDE SEQUENCE [LARGE SCALE GENOMIC DNA]</scope>
    <source>
        <strain evidence="1 2">SM1</strain>
    </source>
</reference>
<evidence type="ECO:0000313" key="1">
    <source>
        <dbReference type="EMBL" id="EMI16172.1"/>
    </source>
</evidence>
<name>M5RLB7_9BACT</name>
<dbReference type="PATRIC" id="fig|1265738.3.peg.6895"/>
<accession>M5RLB7</accession>
<sequence>MSFEHALYGFVKRMRIATDFSDVICDFTPHPSRMQSNHASTR</sequence>
<evidence type="ECO:0000313" key="2">
    <source>
        <dbReference type="Proteomes" id="UP000011991"/>
    </source>
</evidence>
<protein>
    <submittedName>
        <fullName evidence="1">Uncharacterized protein</fullName>
    </submittedName>
</protein>
<keyword evidence="2" id="KW-1185">Reference proteome</keyword>
<proteinExistence type="predicted"/>